<dbReference type="InterPro" id="IPR012337">
    <property type="entry name" value="RNaseH-like_sf"/>
</dbReference>
<dbReference type="Gene3D" id="3.30.420.10">
    <property type="entry name" value="Ribonuclease H-like superfamily/Ribonuclease H"/>
    <property type="match status" value="1"/>
</dbReference>
<dbReference type="PANTHER" id="PTHR46889:SF4">
    <property type="entry name" value="TRANSPOSASE INSO FOR INSERTION SEQUENCE ELEMENT IS911B-RELATED"/>
    <property type="match status" value="1"/>
</dbReference>
<accession>A0ABU3Z8T7</accession>
<dbReference type="Proteomes" id="UP001272515">
    <property type="component" value="Unassembled WGS sequence"/>
</dbReference>
<feature type="domain" description="Integrase catalytic" evidence="1">
    <location>
        <begin position="11"/>
        <end position="169"/>
    </location>
</feature>
<organism evidence="2 3">
    <name type="scientific">Veillonella absiana</name>
    <dbReference type="NCBI Taxonomy" id="3079305"/>
    <lineage>
        <taxon>Bacteria</taxon>
        <taxon>Bacillati</taxon>
        <taxon>Bacillota</taxon>
        <taxon>Negativicutes</taxon>
        <taxon>Veillonellales</taxon>
        <taxon>Veillonellaceae</taxon>
        <taxon>Veillonella</taxon>
    </lineage>
</organism>
<dbReference type="EMBL" id="JAWJZB010000006">
    <property type="protein sequence ID" value="MDV5088331.1"/>
    <property type="molecule type" value="Genomic_DNA"/>
</dbReference>
<name>A0ABU3Z8T7_9FIRM</name>
<dbReference type="SUPFAM" id="SSF53098">
    <property type="entry name" value="Ribonuclease H-like"/>
    <property type="match status" value="1"/>
</dbReference>
<dbReference type="InterPro" id="IPR001584">
    <property type="entry name" value="Integrase_cat-core"/>
</dbReference>
<sequence>MYDPYLLDGLHINRPNQVWAIDITYIPLSASWLYLTAIIDWYSRYIISWELNDSLEMSFVLEASRKALSMATPEIMNSDQGSHFTSHKFTDPFLKAGSKISMDHRGRAFDNIMIERLWRTIKYENVYPMQYYSPKEARILIKEYINFYNTERYHQSLDYKKSAEVYFYN</sequence>
<dbReference type="InterPro" id="IPR048020">
    <property type="entry name" value="Transpos_IS3"/>
</dbReference>
<dbReference type="InterPro" id="IPR036397">
    <property type="entry name" value="RNaseH_sf"/>
</dbReference>
<dbReference type="RefSeq" id="WP_317330001.1">
    <property type="nucleotide sequence ID" value="NZ_JAWJZB010000006.1"/>
</dbReference>
<dbReference type="Pfam" id="PF00665">
    <property type="entry name" value="rve"/>
    <property type="match status" value="1"/>
</dbReference>
<reference evidence="2 3" key="1">
    <citation type="submission" date="2023-10" db="EMBL/GenBank/DDBJ databases">
        <title>Veillonella sp. nov., isolated from a pig farm feces dump.</title>
        <authorList>
            <person name="Chang Y.-H."/>
        </authorList>
    </citation>
    <scope>NUCLEOTIDE SEQUENCE [LARGE SCALE GENOMIC DNA]</scope>
    <source>
        <strain evidence="2 3">YH-vei2233</strain>
    </source>
</reference>
<dbReference type="PROSITE" id="PS50994">
    <property type="entry name" value="INTEGRASE"/>
    <property type="match status" value="1"/>
</dbReference>
<dbReference type="PANTHER" id="PTHR46889">
    <property type="entry name" value="TRANSPOSASE INSF FOR INSERTION SEQUENCE IS3B-RELATED"/>
    <property type="match status" value="1"/>
</dbReference>
<dbReference type="InterPro" id="IPR050900">
    <property type="entry name" value="Transposase_IS3/IS150/IS904"/>
</dbReference>
<protein>
    <submittedName>
        <fullName evidence="2">IS3 family transposase</fullName>
    </submittedName>
</protein>
<evidence type="ECO:0000313" key="3">
    <source>
        <dbReference type="Proteomes" id="UP001272515"/>
    </source>
</evidence>
<evidence type="ECO:0000259" key="1">
    <source>
        <dbReference type="PROSITE" id="PS50994"/>
    </source>
</evidence>
<comment type="caution">
    <text evidence="2">The sequence shown here is derived from an EMBL/GenBank/DDBJ whole genome shotgun (WGS) entry which is preliminary data.</text>
</comment>
<dbReference type="NCBIfam" id="NF033516">
    <property type="entry name" value="transpos_IS3"/>
    <property type="match status" value="1"/>
</dbReference>
<gene>
    <name evidence="2" type="ORF">RVY80_05650</name>
</gene>
<evidence type="ECO:0000313" key="2">
    <source>
        <dbReference type="EMBL" id="MDV5088331.1"/>
    </source>
</evidence>
<proteinExistence type="predicted"/>
<keyword evidence="3" id="KW-1185">Reference proteome</keyword>